<accession>A0A2V3J3K7</accession>
<feature type="compositionally biased region" description="Basic residues" evidence="1">
    <location>
        <begin position="88"/>
        <end position="109"/>
    </location>
</feature>
<sequence>MVQGDPNGDEILPCRTSDTQLPYNPNPSGQDCINTSCSEYKTLREADKAHNPTLPSLTIFNRSTPSNPPHQNLNISLAPSEKTANQKSKPHRSKTIANRGRKRNRKGVKKSTTSAGRGATFTEKELHSLLDILEEKLPVGGHEWDVVTATQ</sequence>
<comment type="caution">
    <text evidence="2">The sequence shown here is derived from an EMBL/GenBank/DDBJ whole genome shotgun (WGS) entry which is preliminary data.</text>
</comment>
<feature type="compositionally biased region" description="Polar residues" evidence="1">
    <location>
        <begin position="16"/>
        <end position="31"/>
    </location>
</feature>
<reference evidence="2 3" key="1">
    <citation type="journal article" date="2018" name="Mol. Biol. Evol.">
        <title>Analysis of the draft genome of the red seaweed Gracilariopsis chorda provides insights into genome size evolution in Rhodophyta.</title>
        <authorList>
            <person name="Lee J."/>
            <person name="Yang E.C."/>
            <person name="Graf L."/>
            <person name="Yang J.H."/>
            <person name="Qiu H."/>
            <person name="Zel Zion U."/>
            <person name="Chan C.X."/>
            <person name="Stephens T.G."/>
            <person name="Weber A.P.M."/>
            <person name="Boo G.H."/>
            <person name="Boo S.M."/>
            <person name="Kim K.M."/>
            <person name="Shin Y."/>
            <person name="Jung M."/>
            <person name="Lee S.J."/>
            <person name="Yim H.S."/>
            <person name="Lee J.H."/>
            <person name="Bhattacharya D."/>
            <person name="Yoon H.S."/>
        </authorList>
    </citation>
    <scope>NUCLEOTIDE SEQUENCE [LARGE SCALE GENOMIC DNA]</scope>
    <source>
        <strain evidence="2 3">SKKU-2015</strain>
        <tissue evidence="2">Whole body</tissue>
    </source>
</reference>
<protein>
    <submittedName>
        <fullName evidence="2">Uncharacterized protein</fullName>
    </submittedName>
</protein>
<evidence type="ECO:0000313" key="3">
    <source>
        <dbReference type="Proteomes" id="UP000247409"/>
    </source>
</evidence>
<dbReference type="OrthoDB" id="99432at2759"/>
<feature type="region of interest" description="Disordered" evidence="1">
    <location>
        <begin position="45"/>
        <end position="122"/>
    </location>
</feature>
<evidence type="ECO:0000313" key="2">
    <source>
        <dbReference type="EMBL" id="PXF48577.1"/>
    </source>
</evidence>
<evidence type="ECO:0000256" key="1">
    <source>
        <dbReference type="SAM" id="MobiDB-lite"/>
    </source>
</evidence>
<dbReference type="AlphaFoldDB" id="A0A2V3J3K7"/>
<name>A0A2V3J3K7_9FLOR</name>
<keyword evidence="3" id="KW-1185">Reference proteome</keyword>
<dbReference type="Proteomes" id="UP000247409">
    <property type="component" value="Unassembled WGS sequence"/>
</dbReference>
<feature type="compositionally biased region" description="Polar residues" evidence="1">
    <location>
        <begin position="53"/>
        <end position="87"/>
    </location>
</feature>
<feature type="region of interest" description="Disordered" evidence="1">
    <location>
        <begin position="1"/>
        <end position="31"/>
    </location>
</feature>
<dbReference type="EMBL" id="NBIV01000013">
    <property type="protein sequence ID" value="PXF48577.1"/>
    <property type="molecule type" value="Genomic_DNA"/>
</dbReference>
<gene>
    <name evidence="2" type="ORF">BWQ96_01746</name>
</gene>
<organism evidence="2 3">
    <name type="scientific">Gracilariopsis chorda</name>
    <dbReference type="NCBI Taxonomy" id="448386"/>
    <lineage>
        <taxon>Eukaryota</taxon>
        <taxon>Rhodophyta</taxon>
        <taxon>Florideophyceae</taxon>
        <taxon>Rhodymeniophycidae</taxon>
        <taxon>Gracilariales</taxon>
        <taxon>Gracilariaceae</taxon>
        <taxon>Gracilariopsis</taxon>
    </lineage>
</organism>
<proteinExistence type="predicted"/>